<sequence>MYDSTNSKVGSMVFGTYFENGFFVARDTSLFDDGSVYETAEFKIDTTNLKMSQTRINFQFGKINSVNISLNNNENRITGDYIIKKDTITNSVKVDSVYKYNIYRGELFMLLNTIKIQKGDSLNLNIFVPMQLNTSKVLITGLGEEKIKVPYYDDMQLCDRIKIKADGVMPDNIIWITKTEPRRMLKVHVPNNKLDIELVDVK</sequence>
<proteinExistence type="predicted"/>
<evidence type="ECO:0000313" key="2">
    <source>
        <dbReference type="Proteomes" id="UP000307657"/>
    </source>
</evidence>
<keyword evidence="2" id="KW-1185">Reference proteome</keyword>
<evidence type="ECO:0000313" key="1">
    <source>
        <dbReference type="EMBL" id="TJY37819.1"/>
    </source>
</evidence>
<dbReference type="RefSeq" id="WP_136840036.1">
    <property type="nucleotide sequence ID" value="NZ_SUPL01000001.1"/>
</dbReference>
<dbReference type="EMBL" id="SUPL01000001">
    <property type="protein sequence ID" value="TJY37819.1"/>
    <property type="molecule type" value="Genomic_DNA"/>
</dbReference>
<dbReference type="OrthoDB" id="1494316at2"/>
<protein>
    <recommendedName>
        <fullName evidence="3">DUF3108 domain-containing protein</fullName>
    </recommendedName>
</protein>
<dbReference type="Proteomes" id="UP000307657">
    <property type="component" value="Unassembled WGS sequence"/>
</dbReference>
<accession>A0A4V5LR46</accession>
<comment type="caution">
    <text evidence="1">The sequence shown here is derived from an EMBL/GenBank/DDBJ whole genome shotgun (WGS) entry which is preliminary data.</text>
</comment>
<gene>
    <name evidence="1" type="ORF">E5167_00765</name>
</gene>
<dbReference type="AlphaFoldDB" id="A0A4V5LR46"/>
<name>A0A4V5LR46_9FLAO</name>
<organism evidence="1 2">
    <name type="scientific">Pontimicrobium aquaticum</name>
    <dbReference type="NCBI Taxonomy" id="2565367"/>
    <lineage>
        <taxon>Bacteria</taxon>
        <taxon>Pseudomonadati</taxon>
        <taxon>Bacteroidota</taxon>
        <taxon>Flavobacteriia</taxon>
        <taxon>Flavobacteriales</taxon>
        <taxon>Flavobacteriaceae</taxon>
        <taxon>Pontimicrobium</taxon>
    </lineage>
</organism>
<reference evidence="1 2" key="1">
    <citation type="submission" date="2019-04" db="EMBL/GenBank/DDBJ databases">
        <title>Lacinutrix sp. nov., isolated from marine water.</title>
        <authorList>
            <person name="Kim W."/>
        </authorList>
    </citation>
    <scope>NUCLEOTIDE SEQUENCE [LARGE SCALE GENOMIC DNA]</scope>
    <source>
        <strain evidence="1 2">CAU 1491</strain>
    </source>
</reference>
<evidence type="ECO:0008006" key="3">
    <source>
        <dbReference type="Google" id="ProtNLM"/>
    </source>
</evidence>